<keyword evidence="5" id="KW-0175">Coiled coil</keyword>
<dbReference type="SMART" id="SM00387">
    <property type="entry name" value="HATPase_c"/>
    <property type="match status" value="1"/>
</dbReference>
<name>A0ABU9HRN9_9FLAO</name>
<dbReference type="EMBL" id="JBBYHR010000001">
    <property type="protein sequence ID" value="MEL1242835.1"/>
    <property type="molecule type" value="Genomic_DNA"/>
</dbReference>
<evidence type="ECO:0000256" key="5">
    <source>
        <dbReference type="SAM" id="Coils"/>
    </source>
</evidence>
<sequence length="664" mass="76285">MGFHTNNLKIFAVFILLSTVFACHEKSDNVIYEKKVSTGKLDATFAWLDKEENYAKANYMPVFYDYYQKILNKDIGQAAHVLEVVCSKKARARSFDKKFVNTINTFSNRYRSKIPVKKTLFINSYFTTLYNDKGDYKTAISYALKTVSTEVTDYDSCRDIAYAYCDLSFCNFNIGNQDLAIKYNMQALTYFKKINHINGIGAVYNSLAGIYYTANNYPEAEKYYDKAIDCFKKAKDLDNVFIALYNKAAIYSNDNNKNLNALVESTYNYFNSSGSKSKDTKISVYTSYISSLLRQEKLKEAKKIIDEIEPVVREVNSTQTNMEFDVIVADYKLKNNEPIDTEKIRNTVIPYLVENQNYQRLKIYYLILKDDAVKRGDYKTAYEYEINLVNVSLDIGNEANSDKVIELDKKYQNAEKEKKIVTQERTIAKKNSTIAWLAFSILAALVIIVVYQSRQKQKKLKNEKQTAQTYTRQLLEKTEEERKRIASDLHDSVSHELLSLKNMFDEKTSVTNTKIDAIINDIRSISRNLHPVMFDKIGLKDSIRQLVDRAQSVNNFMITAEMDYEYDLTSSVELQIYRIIQEAISNIIKYANAIASKITISESKNKIHIEIKDNGQGFDVDETLNSSAAFGLHNIIERSRAIGGEAKIFSDKNGTIITIEIKKQ</sequence>
<dbReference type="GO" id="GO:0016301">
    <property type="term" value="F:kinase activity"/>
    <property type="evidence" value="ECO:0007669"/>
    <property type="project" value="UniProtKB-KW"/>
</dbReference>
<dbReference type="Gene3D" id="1.25.40.10">
    <property type="entry name" value="Tetratricopeptide repeat domain"/>
    <property type="match status" value="1"/>
</dbReference>
<keyword evidence="6" id="KW-0812">Transmembrane</keyword>
<feature type="coiled-coil region" evidence="5">
    <location>
        <begin position="397"/>
        <end position="480"/>
    </location>
</feature>
<dbReference type="InterPro" id="IPR050482">
    <property type="entry name" value="Sensor_HK_TwoCompSys"/>
</dbReference>
<evidence type="ECO:0000256" key="6">
    <source>
        <dbReference type="SAM" id="Phobius"/>
    </source>
</evidence>
<organism evidence="8 9">
    <name type="scientific">Flavobacterium arundinis</name>
    <dbReference type="NCBI Taxonomy" id="3139143"/>
    <lineage>
        <taxon>Bacteria</taxon>
        <taxon>Pseudomonadati</taxon>
        <taxon>Bacteroidota</taxon>
        <taxon>Flavobacteriia</taxon>
        <taxon>Flavobacteriales</taxon>
        <taxon>Flavobacteriaceae</taxon>
        <taxon>Flavobacterium</taxon>
    </lineage>
</organism>
<dbReference type="Gene3D" id="3.30.565.10">
    <property type="entry name" value="Histidine kinase-like ATPase, C-terminal domain"/>
    <property type="match status" value="1"/>
</dbReference>
<evidence type="ECO:0000256" key="1">
    <source>
        <dbReference type="ARBA" id="ARBA00022679"/>
    </source>
</evidence>
<gene>
    <name evidence="8" type="ORF">AAEO56_01065</name>
</gene>
<evidence type="ECO:0000256" key="3">
    <source>
        <dbReference type="ARBA" id="ARBA00023012"/>
    </source>
</evidence>
<dbReference type="Pfam" id="PF02518">
    <property type="entry name" value="HATPase_c"/>
    <property type="match status" value="1"/>
</dbReference>
<dbReference type="PANTHER" id="PTHR24421">
    <property type="entry name" value="NITRATE/NITRITE SENSOR PROTEIN NARX-RELATED"/>
    <property type="match status" value="1"/>
</dbReference>
<evidence type="ECO:0000256" key="2">
    <source>
        <dbReference type="ARBA" id="ARBA00022777"/>
    </source>
</evidence>
<dbReference type="PROSITE" id="PS50005">
    <property type="entry name" value="TPR"/>
    <property type="match status" value="1"/>
</dbReference>
<dbReference type="Gene3D" id="1.20.5.1930">
    <property type="match status" value="1"/>
</dbReference>
<proteinExistence type="predicted"/>
<keyword evidence="3" id="KW-0902">Two-component regulatory system</keyword>
<keyword evidence="2 8" id="KW-0418">Kinase</keyword>
<feature type="repeat" description="TPR" evidence="4">
    <location>
        <begin position="201"/>
        <end position="234"/>
    </location>
</feature>
<dbReference type="PROSITE" id="PS50109">
    <property type="entry name" value="HIS_KIN"/>
    <property type="match status" value="1"/>
</dbReference>
<dbReference type="Pfam" id="PF07730">
    <property type="entry name" value="HisKA_3"/>
    <property type="match status" value="1"/>
</dbReference>
<dbReference type="SMART" id="SM00028">
    <property type="entry name" value="TPR"/>
    <property type="match status" value="2"/>
</dbReference>
<dbReference type="SUPFAM" id="SSF55874">
    <property type="entry name" value="ATPase domain of HSP90 chaperone/DNA topoisomerase II/histidine kinase"/>
    <property type="match status" value="1"/>
</dbReference>
<reference evidence="8 9" key="1">
    <citation type="submission" date="2024-04" db="EMBL/GenBank/DDBJ databases">
        <title>Flavobacterium sp. DGU11 16S ribosomal RNA gene Genome sequencing and assembly.</title>
        <authorList>
            <person name="Park S."/>
        </authorList>
    </citation>
    <scope>NUCLEOTIDE SEQUENCE [LARGE SCALE GENOMIC DNA]</scope>
    <source>
        <strain evidence="8 9">DGU11</strain>
    </source>
</reference>
<feature type="transmembrane region" description="Helical" evidence="6">
    <location>
        <begin position="433"/>
        <end position="451"/>
    </location>
</feature>
<dbReference type="InterPro" id="IPR019734">
    <property type="entry name" value="TPR_rpt"/>
</dbReference>
<dbReference type="Proteomes" id="UP001464555">
    <property type="component" value="Unassembled WGS sequence"/>
</dbReference>
<keyword evidence="1" id="KW-0808">Transferase</keyword>
<feature type="domain" description="Histidine kinase" evidence="7">
    <location>
        <begin position="514"/>
        <end position="664"/>
    </location>
</feature>
<evidence type="ECO:0000259" key="7">
    <source>
        <dbReference type="PROSITE" id="PS50109"/>
    </source>
</evidence>
<keyword evidence="6" id="KW-1133">Transmembrane helix</keyword>
<dbReference type="SUPFAM" id="SSF48452">
    <property type="entry name" value="TPR-like"/>
    <property type="match status" value="1"/>
</dbReference>
<accession>A0ABU9HRN9</accession>
<keyword evidence="4" id="KW-0802">TPR repeat</keyword>
<keyword evidence="9" id="KW-1185">Reference proteome</keyword>
<dbReference type="InterPro" id="IPR011990">
    <property type="entry name" value="TPR-like_helical_dom_sf"/>
</dbReference>
<evidence type="ECO:0000313" key="9">
    <source>
        <dbReference type="Proteomes" id="UP001464555"/>
    </source>
</evidence>
<dbReference type="CDD" id="cd16917">
    <property type="entry name" value="HATPase_UhpB-NarQ-NarX-like"/>
    <property type="match status" value="1"/>
</dbReference>
<dbReference type="InterPro" id="IPR003594">
    <property type="entry name" value="HATPase_dom"/>
</dbReference>
<evidence type="ECO:0000313" key="8">
    <source>
        <dbReference type="EMBL" id="MEL1242835.1"/>
    </source>
</evidence>
<protein>
    <submittedName>
        <fullName evidence="8">Sensor histidine kinase</fullName>
    </submittedName>
</protein>
<dbReference type="InterPro" id="IPR011712">
    <property type="entry name" value="Sig_transdc_His_kin_sub3_dim/P"/>
</dbReference>
<comment type="caution">
    <text evidence="8">The sequence shown here is derived from an EMBL/GenBank/DDBJ whole genome shotgun (WGS) entry which is preliminary data.</text>
</comment>
<keyword evidence="6" id="KW-0472">Membrane</keyword>
<evidence type="ECO:0000256" key="4">
    <source>
        <dbReference type="PROSITE-ProRule" id="PRU00339"/>
    </source>
</evidence>
<dbReference type="RefSeq" id="WP_341695160.1">
    <property type="nucleotide sequence ID" value="NZ_JBBYHR010000001.1"/>
</dbReference>
<dbReference type="InterPro" id="IPR005467">
    <property type="entry name" value="His_kinase_dom"/>
</dbReference>
<dbReference type="InterPro" id="IPR036890">
    <property type="entry name" value="HATPase_C_sf"/>
</dbReference>